<dbReference type="HOGENOM" id="CLU_1946073_0_0_9"/>
<keyword evidence="1" id="KW-1133">Transmembrane helix</keyword>
<evidence type="ECO:0000313" key="2">
    <source>
        <dbReference type="EMBL" id="KJY62591.1"/>
    </source>
</evidence>
<organism evidence="2 3">
    <name type="scientific">Bombilactobacillus mellifer</name>
    <dbReference type="NCBI Taxonomy" id="1218492"/>
    <lineage>
        <taxon>Bacteria</taxon>
        <taxon>Bacillati</taxon>
        <taxon>Bacillota</taxon>
        <taxon>Bacilli</taxon>
        <taxon>Lactobacillales</taxon>
        <taxon>Lactobacillaceae</taxon>
        <taxon>Bombilactobacillus</taxon>
    </lineage>
</organism>
<accession>A0A0F4LYH2</accession>
<keyword evidence="1" id="KW-0812">Transmembrane</keyword>
<feature type="transmembrane region" description="Helical" evidence="1">
    <location>
        <begin position="7"/>
        <end position="32"/>
    </location>
</feature>
<evidence type="ECO:0000313" key="3">
    <source>
        <dbReference type="Proteomes" id="UP000033558"/>
    </source>
</evidence>
<dbReference type="AlphaFoldDB" id="A0A0F4LYH2"/>
<dbReference type="PATRIC" id="fig|1218492.5.peg.502"/>
<name>A0A0F4LYH2_9LACO</name>
<dbReference type="EMBL" id="JXJQ01000005">
    <property type="protein sequence ID" value="KJY62591.1"/>
    <property type="molecule type" value="Genomic_DNA"/>
</dbReference>
<dbReference type="Proteomes" id="UP000033558">
    <property type="component" value="Unassembled WGS sequence"/>
</dbReference>
<keyword evidence="3" id="KW-1185">Reference proteome</keyword>
<comment type="caution">
    <text evidence="2">The sequence shown here is derived from an EMBL/GenBank/DDBJ whole genome shotgun (WGS) entry which is preliminary data.</text>
</comment>
<dbReference type="STRING" id="1218492.JG30_03800"/>
<gene>
    <name evidence="2" type="ORF">JG30_03800</name>
</gene>
<feature type="transmembrane region" description="Helical" evidence="1">
    <location>
        <begin position="62"/>
        <end position="83"/>
    </location>
</feature>
<feature type="transmembrane region" description="Helical" evidence="1">
    <location>
        <begin position="104"/>
        <end position="125"/>
    </location>
</feature>
<proteinExistence type="predicted"/>
<sequence>MKRIGKIVLVFIWSLILVGGIALGIAGLNVIWRAVLFIIHPNASTNFKIFEIAEVQFSTPGVIWVALILLLEIIGLEYMLYLFHTILRGFYRHQVLNVKSLPQYRGLIITAVALVLVQVIAILLFKMLT</sequence>
<evidence type="ECO:0000256" key="1">
    <source>
        <dbReference type="SAM" id="Phobius"/>
    </source>
</evidence>
<protein>
    <submittedName>
        <fullName evidence="2">Uncharacterized protein</fullName>
    </submittedName>
</protein>
<dbReference type="RefSeq" id="WP_046315728.1">
    <property type="nucleotide sequence ID" value="NZ_JBHSZT010000003.1"/>
</dbReference>
<keyword evidence="1" id="KW-0472">Membrane</keyword>
<reference evidence="2 3" key="1">
    <citation type="submission" date="2015-01" db="EMBL/GenBank/DDBJ databases">
        <title>Comparative genomics of the lactic acid bacteria isolated from the honey bee gut.</title>
        <authorList>
            <person name="Ellegaard K.M."/>
            <person name="Tamarit D."/>
            <person name="Javelind E."/>
            <person name="Olofsson T."/>
            <person name="Andersson S.G."/>
            <person name="Vasquez A."/>
        </authorList>
    </citation>
    <scope>NUCLEOTIDE SEQUENCE [LARGE SCALE GENOMIC DNA]</scope>
    <source>
        <strain evidence="2 3">Bin4</strain>
    </source>
</reference>